<dbReference type="InterPro" id="IPR050584">
    <property type="entry name" value="Cholesterol_7-desaturase"/>
</dbReference>
<keyword evidence="3" id="KW-0560">Oxidoreductase</keyword>
<evidence type="ECO:0000256" key="1">
    <source>
        <dbReference type="ARBA" id="ARBA00022714"/>
    </source>
</evidence>
<dbReference type="SUPFAM" id="SSF55961">
    <property type="entry name" value="Bet v1-like"/>
    <property type="match status" value="1"/>
</dbReference>
<comment type="caution">
    <text evidence="7">The sequence shown here is derived from an EMBL/GenBank/DDBJ whole genome shotgun (WGS) entry which is preliminary data.</text>
</comment>
<dbReference type="AlphaFoldDB" id="W4LNL4"/>
<evidence type="ECO:0000313" key="8">
    <source>
        <dbReference type="Proteomes" id="UP000019140"/>
    </source>
</evidence>
<accession>W4LNL4</accession>
<evidence type="ECO:0000313" key="7">
    <source>
        <dbReference type="EMBL" id="ETW99567.1"/>
    </source>
</evidence>
<dbReference type="InterPro" id="IPR017941">
    <property type="entry name" value="Rieske_2Fe-2S"/>
</dbReference>
<keyword evidence="8" id="KW-1185">Reference proteome</keyword>
<evidence type="ECO:0000259" key="6">
    <source>
        <dbReference type="PROSITE" id="PS51296"/>
    </source>
</evidence>
<sequence length="382" mass="44434">AIAAKKVGRRSFRALNFFGKRAPVQVKILGEDIAFFPGKDGTIAALWDRCPHRGAYLSRGFCLFDGTVSCPYHGYTFDAAGTCVAALTEGPDSGLNGKLRVRHYPTAIVRGVVFVWMGETEPVPIEEDVPEDLFDPEYVTVPYSSIWPMNWTLTIENSGDSHNSYLHRFRLRRLLNFSAFQQLPAYWSGIRIVEETDNSIGFVPAVDAPQQAYYPGVEAKWPRQVWWRWRRQRKPGVETMAKQPYRNQYRLPSIARVNTSITHLHTRYATPVDEKHTLMWTFGVIRVQTWWQRLWAKFYLRFWYYIFTIRGVNELEDLPVQRYDRLDPTAPQKLGANDQAIIYWRRRMPLKSRDNVRLWKKGLHIVEEMEAQELAAQQEAGD</sequence>
<dbReference type="Pfam" id="PF11723">
    <property type="entry name" value="Aromatic_hydrox"/>
    <property type="match status" value="1"/>
</dbReference>
<feature type="domain" description="Rieske" evidence="6">
    <location>
        <begin position="10"/>
        <end position="115"/>
    </location>
</feature>
<dbReference type="GO" id="GO:0016491">
    <property type="term" value="F:oxidoreductase activity"/>
    <property type="evidence" value="ECO:0007669"/>
    <property type="project" value="UniProtKB-KW"/>
</dbReference>
<dbReference type="SUPFAM" id="SSF50022">
    <property type="entry name" value="ISP domain"/>
    <property type="match status" value="1"/>
</dbReference>
<keyword evidence="5" id="KW-0411">Iron-sulfur</keyword>
<dbReference type="PANTHER" id="PTHR21266">
    <property type="entry name" value="IRON-SULFUR DOMAIN CONTAINING PROTEIN"/>
    <property type="match status" value="1"/>
</dbReference>
<evidence type="ECO:0000256" key="5">
    <source>
        <dbReference type="ARBA" id="ARBA00023014"/>
    </source>
</evidence>
<dbReference type="HOGENOM" id="CLU_722633_0_0_7"/>
<gene>
    <name evidence="7" type="ORF">ETSY2_40665</name>
</gene>
<keyword evidence="2" id="KW-0479">Metal-binding</keyword>
<dbReference type="InterPro" id="IPR036922">
    <property type="entry name" value="Rieske_2Fe-2S_sf"/>
</dbReference>
<dbReference type="GO" id="GO:0046872">
    <property type="term" value="F:metal ion binding"/>
    <property type="evidence" value="ECO:0007669"/>
    <property type="project" value="UniProtKB-KW"/>
</dbReference>
<proteinExistence type="predicted"/>
<evidence type="ECO:0000256" key="4">
    <source>
        <dbReference type="ARBA" id="ARBA00023004"/>
    </source>
</evidence>
<keyword evidence="4" id="KW-0408">Iron</keyword>
<dbReference type="PANTHER" id="PTHR21266:SF59">
    <property type="entry name" value="BLR4922 PROTEIN"/>
    <property type="match status" value="1"/>
</dbReference>
<reference evidence="7 8" key="1">
    <citation type="journal article" date="2014" name="Nature">
        <title>An environmental bacterial taxon with a large and distinct metabolic repertoire.</title>
        <authorList>
            <person name="Wilson M.C."/>
            <person name="Mori T."/>
            <person name="Ruckert C."/>
            <person name="Uria A.R."/>
            <person name="Helf M.J."/>
            <person name="Takada K."/>
            <person name="Gernert C."/>
            <person name="Steffens U.A."/>
            <person name="Heycke N."/>
            <person name="Schmitt S."/>
            <person name="Rinke C."/>
            <person name="Helfrich E.J."/>
            <person name="Brachmann A.O."/>
            <person name="Gurgui C."/>
            <person name="Wakimoto T."/>
            <person name="Kracht M."/>
            <person name="Crusemann M."/>
            <person name="Hentschel U."/>
            <person name="Abe I."/>
            <person name="Matsunaga S."/>
            <person name="Kalinowski J."/>
            <person name="Takeyama H."/>
            <person name="Piel J."/>
        </authorList>
    </citation>
    <scope>NUCLEOTIDE SEQUENCE [LARGE SCALE GENOMIC DNA]</scope>
    <source>
        <strain evidence="8">TSY2</strain>
    </source>
</reference>
<dbReference type="InterPro" id="IPR021028">
    <property type="entry name" value="Homotrim_ring_OHase_catalytic"/>
</dbReference>
<dbReference type="EMBL" id="AZHX01001820">
    <property type="protein sequence ID" value="ETW99567.1"/>
    <property type="molecule type" value="Genomic_DNA"/>
</dbReference>
<dbReference type="Pfam" id="PF00355">
    <property type="entry name" value="Rieske"/>
    <property type="match status" value="1"/>
</dbReference>
<protein>
    <recommendedName>
        <fullName evidence="6">Rieske domain-containing protein</fullName>
    </recommendedName>
</protein>
<feature type="non-terminal residue" evidence="7">
    <location>
        <position position="1"/>
    </location>
</feature>
<dbReference type="Proteomes" id="UP000019140">
    <property type="component" value="Unassembled WGS sequence"/>
</dbReference>
<keyword evidence="1" id="KW-0001">2Fe-2S</keyword>
<name>W4LNL4_9BACT</name>
<dbReference type="PROSITE" id="PS51296">
    <property type="entry name" value="RIESKE"/>
    <property type="match status" value="1"/>
</dbReference>
<evidence type="ECO:0000256" key="2">
    <source>
        <dbReference type="ARBA" id="ARBA00022723"/>
    </source>
</evidence>
<evidence type="ECO:0000256" key="3">
    <source>
        <dbReference type="ARBA" id="ARBA00023002"/>
    </source>
</evidence>
<dbReference type="Gene3D" id="3.90.380.10">
    <property type="entry name" value="Naphthalene 1,2-dioxygenase Alpha Subunit, Chain A, domain 1"/>
    <property type="match status" value="1"/>
</dbReference>
<dbReference type="Gene3D" id="2.20.25.10">
    <property type="match status" value="1"/>
</dbReference>
<organism evidence="7 8">
    <name type="scientific">Candidatus Entotheonella gemina</name>
    <dbReference type="NCBI Taxonomy" id="1429439"/>
    <lineage>
        <taxon>Bacteria</taxon>
        <taxon>Pseudomonadati</taxon>
        <taxon>Nitrospinota/Tectimicrobiota group</taxon>
        <taxon>Candidatus Tectimicrobiota</taxon>
        <taxon>Candidatus Entotheonellia</taxon>
        <taxon>Candidatus Entotheonellales</taxon>
        <taxon>Candidatus Entotheonellaceae</taxon>
        <taxon>Candidatus Entotheonella</taxon>
    </lineage>
</organism>
<dbReference type="GO" id="GO:0051537">
    <property type="term" value="F:2 iron, 2 sulfur cluster binding"/>
    <property type="evidence" value="ECO:0007669"/>
    <property type="project" value="UniProtKB-KW"/>
</dbReference>